<reference evidence="13" key="1">
    <citation type="journal article" date="2014" name="Int. J. Syst. Evol. Microbiol.">
        <title>Complete genome of a new Firmicutes species belonging to the dominant human colonic microbiota ('Ruminococcus bicirculans') reveals two chromosomes and a selective capacity to utilize plant glucans.</title>
        <authorList>
            <consortium name="NISC Comparative Sequencing Program"/>
            <person name="Wegmann U."/>
            <person name="Louis P."/>
            <person name="Goesmann A."/>
            <person name="Henrissat B."/>
            <person name="Duncan S.H."/>
            <person name="Flint H.J."/>
        </authorList>
    </citation>
    <scope>NUCLEOTIDE SEQUENCE</scope>
    <source>
        <strain evidence="13">NBRC 103408</strain>
    </source>
</reference>
<dbReference type="Pfam" id="PF02628">
    <property type="entry name" value="COX15-CtaA"/>
    <property type="match status" value="1"/>
</dbReference>
<dbReference type="HAMAP" id="MF_01665">
    <property type="entry name" value="HemeA_synth_type2"/>
    <property type="match status" value="1"/>
</dbReference>
<feature type="transmembrane region" description="Helical" evidence="12">
    <location>
        <begin position="297"/>
        <end position="320"/>
    </location>
</feature>
<keyword evidence="14" id="KW-1185">Reference proteome</keyword>
<evidence type="ECO:0000256" key="3">
    <source>
        <dbReference type="ARBA" id="ARBA00022692"/>
    </source>
</evidence>
<evidence type="ECO:0000256" key="11">
    <source>
        <dbReference type="ARBA" id="ARBA00048044"/>
    </source>
</evidence>
<evidence type="ECO:0000313" key="13">
    <source>
        <dbReference type="EMBL" id="GLQ07644.1"/>
    </source>
</evidence>
<feature type="transmembrane region" description="Helical" evidence="12">
    <location>
        <begin position="16"/>
        <end position="37"/>
    </location>
</feature>
<keyword evidence="6 12" id="KW-0560">Oxidoreductase</keyword>
<gene>
    <name evidence="12 13" type="primary">ctaA</name>
    <name evidence="13" type="ORF">GCM10007924_28650</name>
</gene>
<feature type="transmembrane region" description="Helical" evidence="12">
    <location>
        <begin position="102"/>
        <end position="120"/>
    </location>
</feature>
<comment type="catalytic activity">
    <reaction evidence="11">
        <text>Fe(II)-heme o + 2 A + H2O = Fe(II)-heme a + 2 AH2</text>
        <dbReference type="Rhea" id="RHEA:63388"/>
        <dbReference type="ChEBI" id="CHEBI:13193"/>
        <dbReference type="ChEBI" id="CHEBI:15377"/>
        <dbReference type="ChEBI" id="CHEBI:17499"/>
        <dbReference type="ChEBI" id="CHEBI:60530"/>
        <dbReference type="ChEBI" id="CHEBI:61715"/>
        <dbReference type="EC" id="1.17.99.9"/>
    </reaction>
    <physiologicalReaction direction="left-to-right" evidence="11">
        <dbReference type="Rhea" id="RHEA:63389"/>
    </physiologicalReaction>
</comment>
<evidence type="ECO:0000256" key="10">
    <source>
        <dbReference type="ARBA" id="ARBA00044501"/>
    </source>
</evidence>
<reference evidence="13" key="2">
    <citation type="submission" date="2023-01" db="EMBL/GenBank/DDBJ databases">
        <title>Draft genome sequence of Sneathiella chinensis strain NBRC 103408.</title>
        <authorList>
            <person name="Sun Q."/>
            <person name="Mori K."/>
        </authorList>
    </citation>
    <scope>NUCLEOTIDE SEQUENCE</scope>
    <source>
        <strain evidence="13">NBRC 103408</strain>
    </source>
</reference>
<name>A0ABQ5U8Q8_9PROT</name>
<feature type="transmembrane region" description="Helical" evidence="12">
    <location>
        <begin position="265"/>
        <end position="285"/>
    </location>
</feature>
<accession>A0ABQ5U8Q8</accession>
<evidence type="ECO:0000256" key="6">
    <source>
        <dbReference type="ARBA" id="ARBA00023002"/>
    </source>
</evidence>
<feature type="transmembrane region" description="Helical" evidence="12">
    <location>
        <begin position="132"/>
        <end position="150"/>
    </location>
</feature>
<dbReference type="Proteomes" id="UP001161409">
    <property type="component" value="Unassembled WGS sequence"/>
</dbReference>
<dbReference type="InterPro" id="IPR003780">
    <property type="entry name" value="COX15/CtaA_fam"/>
</dbReference>
<comment type="caution">
    <text evidence="13">The sequence shown here is derived from an EMBL/GenBank/DDBJ whole genome shotgun (WGS) entry which is preliminary data.</text>
</comment>
<evidence type="ECO:0000313" key="14">
    <source>
        <dbReference type="Proteomes" id="UP001161409"/>
    </source>
</evidence>
<comment type="function">
    <text evidence="12">Catalyzes the conversion of heme O to heme A by two successive hydroxylations of the methyl group at C8. The first hydroxylation forms heme I, the second hydroxylation results in an unstable dihydroxymethyl group, which spontaneously dehydrates, resulting in the formyl group of heme A.</text>
</comment>
<evidence type="ECO:0000256" key="8">
    <source>
        <dbReference type="ARBA" id="ARBA00023133"/>
    </source>
</evidence>
<keyword evidence="4 12" id="KW-0479">Metal-binding</keyword>
<evidence type="ECO:0000256" key="7">
    <source>
        <dbReference type="ARBA" id="ARBA00023004"/>
    </source>
</evidence>
<keyword evidence="5 12" id="KW-1133">Transmembrane helix</keyword>
<proteinExistence type="inferred from homology"/>
<feature type="transmembrane region" description="Helical" evidence="12">
    <location>
        <begin position="326"/>
        <end position="346"/>
    </location>
</feature>
<comment type="subcellular location">
    <subcellularLocation>
        <location evidence="12">Cell membrane</location>
        <topology evidence="12">Multi-pass membrane protein</topology>
    </subcellularLocation>
    <subcellularLocation>
        <location evidence="2">Membrane</location>
        <topology evidence="2">Multi-pass membrane protein</topology>
    </subcellularLocation>
</comment>
<dbReference type="EMBL" id="BSNF01000008">
    <property type="protein sequence ID" value="GLQ07644.1"/>
    <property type="molecule type" value="Genomic_DNA"/>
</dbReference>
<organism evidence="13 14">
    <name type="scientific">Sneathiella chinensis</name>
    <dbReference type="NCBI Taxonomy" id="349750"/>
    <lineage>
        <taxon>Bacteria</taxon>
        <taxon>Pseudomonadati</taxon>
        <taxon>Pseudomonadota</taxon>
        <taxon>Alphaproteobacteria</taxon>
        <taxon>Sneathiellales</taxon>
        <taxon>Sneathiellaceae</taxon>
        <taxon>Sneathiella</taxon>
    </lineage>
</organism>
<dbReference type="EC" id="1.17.99.9" evidence="12"/>
<evidence type="ECO:0000256" key="2">
    <source>
        <dbReference type="ARBA" id="ARBA00004141"/>
    </source>
</evidence>
<evidence type="ECO:0000256" key="9">
    <source>
        <dbReference type="ARBA" id="ARBA00023136"/>
    </source>
</evidence>
<keyword evidence="12" id="KW-1003">Cell membrane</keyword>
<evidence type="ECO:0000256" key="5">
    <source>
        <dbReference type="ARBA" id="ARBA00022989"/>
    </source>
</evidence>
<feature type="transmembrane region" description="Helical" evidence="12">
    <location>
        <begin position="170"/>
        <end position="188"/>
    </location>
</feature>
<comment type="subunit">
    <text evidence="12">Interacts with CtaB.</text>
</comment>
<evidence type="ECO:0000256" key="4">
    <source>
        <dbReference type="ARBA" id="ARBA00022723"/>
    </source>
</evidence>
<keyword evidence="9 12" id="KW-0472">Membrane</keyword>
<keyword evidence="8 12" id="KW-0350">Heme biosynthesis</keyword>
<feature type="transmembrane region" description="Helical" evidence="12">
    <location>
        <begin position="208"/>
        <end position="231"/>
    </location>
</feature>
<feature type="binding site" description="axial binding residue" evidence="12">
    <location>
        <position position="267"/>
    </location>
    <ligand>
        <name>heme</name>
        <dbReference type="ChEBI" id="CHEBI:30413"/>
    </ligand>
    <ligandPart>
        <name>Fe</name>
        <dbReference type="ChEBI" id="CHEBI:18248"/>
    </ligandPart>
</feature>
<feature type="binding site" description="axial binding residue" evidence="12">
    <location>
        <position position="328"/>
    </location>
    <ligand>
        <name>heme</name>
        <dbReference type="ChEBI" id="CHEBI:30413"/>
    </ligand>
    <ligandPart>
        <name>Fe</name>
        <dbReference type="ChEBI" id="CHEBI:18248"/>
    </ligandPart>
</feature>
<comment type="similarity">
    <text evidence="12">Belongs to the COX15/CtaA family. Type 2 subfamily.</text>
</comment>
<evidence type="ECO:0000256" key="12">
    <source>
        <dbReference type="HAMAP-Rule" id="MF_01665"/>
    </source>
</evidence>
<protein>
    <recommendedName>
        <fullName evidence="12">Heme A synthase</fullName>
        <shortName evidence="12">HAS</shortName>
        <ecNumber evidence="12">1.17.99.9</ecNumber>
    </recommendedName>
    <alternativeName>
        <fullName evidence="12">Cytochrome aa3-controlling protein</fullName>
    </alternativeName>
</protein>
<comment type="pathway">
    <text evidence="10 12">Porphyrin-containing compound metabolism; heme A biosynthesis; heme A from heme O: step 1/1.</text>
</comment>
<dbReference type="PANTHER" id="PTHR23289">
    <property type="entry name" value="CYTOCHROME C OXIDASE ASSEMBLY PROTEIN COX15"/>
    <property type="match status" value="1"/>
</dbReference>
<dbReference type="PANTHER" id="PTHR23289:SF2">
    <property type="entry name" value="CYTOCHROME C OXIDASE ASSEMBLY PROTEIN COX15 HOMOLOG"/>
    <property type="match status" value="1"/>
</dbReference>
<evidence type="ECO:0000256" key="1">
    <source>
        <dbReference type="ARBA" id="ARBA00001970"/>
    </source>
</evidence>
<keyword evidence="7 12" id="KW-0408">Iron</keyword>
<dbReference type="InterPro" id="IPR023754">
    <property type="entry name" value="HemeA_Synthase_type2"/>
</dbReference>
<comment type="cofactor">
    <cofactor evidence="1 12">
        <name>heme b</name>
        <dbReference type="ChEBI" id="CHEBI:60344"/>
    </cofactor>
</comment>
<keyword evidence="3 12" id="KW-0812">Transmembrane</keyword>
<sequence>MTSSFSVTRSRDDARLVAGWLLTVAFLVFCMVVLGGVTRLTESGLSMVEWRPVTGWLPPLTEQAWDAEFEKYKAFPEYQKVNKGMSLSAFKEIYAFEYGHRLLGRIIGLAFFVPFVLLLIAGRIRLAQVPRLLMLFVLGGSQGLMGWVMVKSGLIDQPDVSHYRLTAHLALASLILAALLWSALDLLYPGQAGVRGRPERLVRWSRIVLALIGLQILIGGFVAGLKAGLIYNEWPLMGGQFVPEDIFHMTPWYMNFMENVATIQFTHRMVAYAVTAAVILLFLFARKPGTGDRARAGITFLLFAVLAQVLIGIWTLITVVPVSLGALHQGMGMIVLALAVSVVHELSAPR</sequence>